<dbReference type="AlphaFoldDB" id="A0A5J5GK85"/>
<accession>A0A5J5GK85</accession>
<evidence type="ECO:0000313" key="2">
    <source>
        <dbReference type="Proteomes" id="UP000367750"/>
    </source>
</evidence>
<gene>
    <name evidence="1" type="ORF">F4V43_00325</name>
</gene>
<dbReference type="Gene3D" id="3.40.50.360">
    <property type="match status" value="1"/>
</dbReference>
<dbReference type="RefSeq" id="WP_150456246.1">
    <property type="nucleotide sequence ID" value="NZ_VYKK01000001.1"/>
</dbReference>
<dbReference type="Proteomes" id="UP000367750">
    <property type="component" value="Unassembled WGS sequence"/>
</dbReference>
<dbReference type="SUPFAM" id="SSF52218">
    <property type="entry name" value="Flavoproteins"/>
    <property type="match status" value="1"/>
</dbReference>
<proteinExistence type="predicted"/>
<keyword evidence="2" id="KW-1185">Reference proteome</keyword>
<name>A0A5J5GK85_9BACL</name>
<protein>
    <submittedName>
        <fullName evidence="1">Flavodoxin family protein</fullName>
    </submittedName>
</protein>
<dbReference type="OrthoDB" id="9805976at2"/>
<comment type="caution">
    <text evidence="1">The sequence shown here is derived from an EMBL/GenBank/DDBJ whole genome shotgun (WGS) entry which is preliminary data.</text>
</comment>
<evidence type="ECO:0000313" key="1">
    <source>
        <dbReference type="EMBL" id="KAA9008615.1"/>
    </source>
</evidence>
<organism evidence="1 2">
    <name type="scientific">Paenibacillus spiritus</name>
    <dbReference type="NCBI Taxonomy" id="2496557"/>
    <lineage>
        <taxon>Bacteria</taxon>
        <taxon>Bacillati</taxon>
        <taxon>Bacillota</taxon>
        <taxon>Bacilli</taxon>
        <taxon>Bacillales</taxon>
        <taxon>Paenibacillaceae</taxon>
        <taxon>Paenibacillus</taxon>
    </lineage>
</organism>
<sequence length="169" mass="19113">MRLIVHDLTAAQTAGWLDQENAGQDSEILNDDGTMRHCVGCFGCWVRTPGTCVLKDNYRHLGRRLADCGELVLVSRNVYGSYSPFVANALNRTLSYVLPYFAVRNGETHHARRYETRFRFTVHFYAEDMTADEIAAARALVQANAVNMGATDTSILFYDRIEDLREAWA</sequence>
<reference evidence="1 2" key="1">
    <citation type="submission" date="2019-09" db="EMBL/GenBank/DDBJ databases">
        <title>Bacillus ochoae sp. nov., Paenibacillus whitsoniae sp. nov., Paenibacillus spiritus sp. nov. Isolated from the Mars Exploration Rover during spacecraft assembly.</title>
        <authorList>
            <person name="Seuylemezian A."/>
            <person name="Vaishampayan P."/>
        </authorList>
    </citation>
    <scope>NUCLEOTIDE SEQUENCE [LARGE SCALE GENOMIC DNA]</scope>
    <source>
        <strain evidence="1 2">MER_111</strain>
    </source>
</reference>
<dbReference type="EMBL" id="VYKK01000001">
    <property type="protein sequence ID" value="KAA9008615.1"/>
    <property type="molecule type" value="Genomic_DNA"/>
</dbReference>
<dbReference type="InterPro" id="IPR029039">
    <property type="entry name" value="Flavoprotein-like_sf"/>
</dbReference>